<gene>
    <name evidence="1" type="ORF">OO016_06160</name>
</gene>
<evidence type="ECO:0000313" key="2">
    <source>
        <dbReference type="Proteomes" id="UP001207116"/>
    </source>
</evidence>
<dbReference type="InterPro" id="IPR029062">
    <property type="entry name" value="Class_I_gatase-like"/>
</dbReference>
<sequence length="309" mass="34077">MNPPKRTLFLFAFTIFINIVYGQWPMSNDTGFNSDVAEPTYARGEGPKILLDGAHHNFFIQWDFFVPFSDLATADGYQTIVDSLNFTPDYLERFDIVMIITALPFDFTTKNEVTDESTFSEEELNSLYDWVNKGGSLLVFSEHAPFDQAINPLLNKFGITSSVGTTIDTTFYDKDIGRTGWIEFSRKNGLLNGEHPITQGRNPSARIKRLLTFGGSGLSGEGYSNILKLSESSENVMHSTGVGPVGKGNSQGLAGTVGKGKVVAFGDSNGFTAMVFDLGDGIKQAAGMNLKGYDWKQFVLNTLYWLSEK</sequence>
<dbReference type="EMBL" id="JAPFQP010000001">
    <property type="protein sequence ID" value="MCX2719178.1"/>
    <property type="molecule type" value="Genomic_DNA"/>
</dbReference>
<dbReference type="Proteomes" id="UP001207116">
    <property type="component" value="Unassembled WGS sequence"/>
</dbReference>
<dbReference type="Gene3D" id="3.40.50.880">
    <property type="match status" value="1"/>
</dbReference>
<reference evidence="1" key="1">
    <citation type="submission" date="2022-11" db="EMBL/GenBank/DDBJ databases">
        <title>The characterization of three novel Bacteroidetes species and genomic analysis of their roles in tidal elemental geochemical cycles.</title>
        <authorList>
            <person name="Ma K.-J."/>
        </authorList>
    </citation>
    <scope>NUCLEOTIDE SEQUENCE</scope>
    <source>
        <strain evidence="1">M415</strain>
    </source>
</reference>
<comment type="caution">
    <text evidence="1">The sequence shown here is derived from an EMBL/GenBank/DDBJ whole genome shotgun (WGS) entry which is preliminary data.</text>
</comment>
<protein>
    <recommendedName>
        <fullName evidence="3">DUF4350 domain-containing protein</fullName>
    </recommendedName>
</protein>
<organism evidence="1 2">
    <name type="scientific">Lentiprolixibacter aurantiacus</name>
    <dbReference type="NCBI Taxonomy" id="2993939"/>
    <lineage>
        <taxon>Bacteria</taxon>
        <taxon>Pseudomonadati</taxon>
        <taxon>Bacteroidota</taxon>
        <taxon>Flavobacteriia</taxon>
        <taxon>Flavobacteriales</taxon>
        <taxon>Flavobacteriaceae</taxon>
        <taxon>Lentiprolixibacter</taxon>
    </lineage>
</organism>
<dbReference type="RefSeq" id="WP_266011661.1">
    <property type="nucleotide sequence ID" value="NZ_JAPFQP010000001.1"/>
</dbReference>
<dbReference type="AlphaFoldDB" id="A0AAE3MKM3"/>
<accession>A0AAE3MKM3</accession>
<keyword evidence="2" id="KW-1185">Reference proteome</keyword>
<dbReference type="SUPFAM" id="SSF52317">
    <property type="entry name" value="Class I glutamine amidotransferase-like"/>
    <property type="match status" value="1"/>
</dbReference>
<name>A0AAE3MKM3_9FLAO</name>
<evidence type="ECO:0000313" key="1">
    <source>
        <dbReference type="EMBL" id="MCX2719178.1"/>
    </source>
</evidence>
<evidence type="ECO:0008006" key="3">
    <source>
        <dbReference type="Google" id="ProtNLM"/>
    </source>
</evidence>
<proteinExistence type="predicted"/>